<dbReference type="GO" id="GO:0004144">
    <property type="term" value="F:diacylglycerol O-acyltransferase activity"/>
    <property type="evidence" value="ECO:0007669"/>
    <property type="project" value="UniProtKB-ARBA"/>
</dbReference>
<proteinExistence type="inferred from homology"/>
<evidence type="ECO:0000256" key="3">
    <source>
        <dbReference type="ARBA" id="ARBA00023315"/>
    </source>
</evidence>
<dbReference type="GO" id="GO:0016020">
    <property type="term" value="C:membrane"/>
    <property type="evidence" value="ECO:0007669"/>
    <property type="project" value="TreeGrafter"/>
</dbReference>
<keyword evidence="2" id="KW-0808">Transferase</keyword>
<organism evidence="5 6">
    <name type="scientific">Lactuca virosa</name>
    <dbReference type="NCBI Taxonomy" id="75947"/>
    <lineage>
        <taxon>Eukaryota</taxon>
        <taxon>Viridiplantae</taxon>
        <taxon>Streptophyta</taxon>
        <taxon>Embryophyta</taxon>
        <taxon>Tracheophyta</taxon>
        <taxon>Spermatophyta</taxon>
        <taxon>Magnoliopsida</taxon>
        <taxon>eudicotyledons</taxon>
        <taxon>Gunneridae</taxon>
        <taxon>Pentapetalae</taxon>
        <taxon>asterids</taxon>
        <taxon>campanulids</taxon>
        <taxon>Asterales</taxon>
        <taxon>Asteraceae</taxon>
        <taxon>Cichorioideae</taxon>
        <taxon>Cichorieae</taxon>
        <taxon>Lactucinae</taxon>
        <taxon>Lactuca</taxon>
    </lineage>
</organism>
<keyword evidence="6" id="KW-1185">Reference proteome</keyword>
<dbReference type="PANTHER" id="PTHR22753">
    <property type="entry name" value="TRANSMEMBRANE PROTEIN 68"/>
    <property type="match status" value="1"/>
</dbReference>
<name>A0AAU9PSV8_9ASTR</name>
<evidence type="ECO:0000259" key="4">
    <source>
        <dbReference type="Pfam" id="PF12146"/>
    </source>
</evidence>
<evidence type="ECO:0000313" key="5">
    <source>
        <dbReference type="EMBL" id="CAH1453430.1"/>
    </source>
</evidence>
<dbReference type="Proteomes" id="UP001157418">
    <property type="component" value="Unassembled WGS sequence"/>
</dbReference>
<dbReference type="InterPro" id="IPR007130">
    <property type="entry name" value="DAGAT"/>
</dbReference>
<dbReference type="Pfam" id="PF12146">
    <property type="entry name" value="Hydrolase_4"/>
    <property type="match status" value="1"/>
</dbReference>
<protein>
    <recommendedName>
        <fullName evidence="4">Serine aminopeptidase S33 domain-containing protein</fullName>
    </recommendedName>
</protein>
<dbReference type="Gene3D" id="3.40.50.1820">
    <property type="entry name" value="alpha/beta hydrolase"/>
    <property type="match status" value="1"/>
</dbReference>
<dbReference type="AlphaFoldDB" id="A0AAU9PSV8"/>
<accession>A0AAU9PSV8</accession>
<evidence type="ECO:0000256" key="1">
    <source>
        <dbReference type="ARBA" id="ARBA00005420"/>
    </source>
</evidence>
<dbReference type="Pfam" id="PF03982">
    <property type="entry name" value="DAGAT"/>
    <property type="match status" value="1"/>
</dbReference>
<feature type="domain" description="Serine aminopeptidase S33" evidence="4">
    <location>
        <begin position="189"/>
        <end position="380"/>
    </location>
</feature>
<dbReference type="CDD" id="cd07987">
    <property type="entry name" value="LPLAT_MGAT-like"/>
    <property type="match status" value="1"/>
</dbReference>
<dbReference type="GO" id="GO:0019432">
    <property type="term" value="P:triglyceride biosynthetic process"/>
    <property type="evidence" value="ECO:0007669"/>
    <property type="project" value="UniProtKB-ARBA"/>
</dbReference>
<sequence>MEKKSKHRIPPFIPTCAFSLAGLHWRYQQTAMIVSILFDLKFAIRSSRSIVKINGAPCVNRKNTVVALASYENGGKKSAQNAPEKLEPLWDDGYGTQTMKDYTKIAIDLSRLTSNDGGPPRWFCPVACNRPLKDSPVLMYLPGLEGTGTGLVVHEKALGKVFHVQCLHIPSHDRTPFEGLIKIVEESVKIEQNLSPNKPIYLLGESFGAILALAVASRNPTIDLILILANSATAYERSSLHPLVGFMKTLPVEHYGSFPYLTSFLLGDFVKMAMVNTNGPNHLPSFGQLIGNHTEDIPLLSAMTTIIPRDTLDWRIKLLESAAGYANSRLHTITAQVLILASGKDNLLPSKDEAQRLSRLLPHCDIRVFEENGHTILMENGVNVLSAIKATQLYRHSSKFDIFRDFLPPSMTEFKTLPMEAWWYRLYMGASMFSTMEDGKIVRGLLGVPDEGPVLIVGNHLLWGVDVFSIVLEFLREKKTMIHGLAHPQIFEFDKKYEYLMIPYSDIMKLFGAIPVSGRNFFKLLARNSYTLLYPGGAREALHRKGEGCKLFWPDKQEFVRMAVKFGATIVPFGVVGEDDMSELLIDYNEMKKIPFLDQMVNEFNQGRTNLRAGMGGEIAKQPLHFPIFLPKLPGRLYAMFGKPIRTKGKENMLDDKDYIQDLYLQIKCDVEKNMAYLFKKRDDDPYRSVIRRFVWQQMNNGDLDRIPSFDP</sequence>
<dbReference type="InterPro" id="IPR029058">
    <property type="entry name" value="AB_hydrolase_fold"/>
</dbReference>
<dbReference type="SUPFAM" id="SSF53474">
    <property type="entry name" value="alpha/beta-Hydrolases"/>
    <property type="match status" value="1"/>
</dbReference>
<dbReference type="InterPro" id="IPR022742">
    <property type="entry name" value="Hydrolase_4"/>
</dbReference>
<comment type="caution">
    <text evidence="5">The sequence shown here is derived from an EMBL/GenBank/DDBJ whole genome shotgun (WGS) entry which is preliminary data.</text>
</comment>
<dbReference type="EMBL" id="CAKMRJ010005745">
    <property type="protein sequence ID" value="CAH1453430.1"/>
    <property type="molecule type" value="Genomic_DNA"/>
</dbReference>
<evidence type="ECO:0000256" key="2">
    <source>
        <dbReference type="ARBA" id="ARBA00022679"/>
    </source>
</evidence>
<gene>
    <name evidence="5" type="ORF">LVIROSA_LOCUS38672</name>
</gene>
<reference evidence="5 6" key="1">
    <citation type="submission" date="2022-01" db="EMBL/GenBank/DDBJ databases">
        <authorList>
            <person name="Xiong W."/>
            <person name="Schranz E."/>
        </authorList>
    </citation>
    <scope>NUCLEOTIDE SEQUENCE [LARGE SCALE GENOMIC DNA]</scope>
</reference>
<comment type="similarity">
    <text evidence="1">Belongs to the diacylglycerol acyltransferase family.</text>
</comment>
<evidence type="ECO:0000313" key="6">
    <source>
        <dbReference type="Proteomes" id="UP001157418"/>
    </source>
</evidence>
<keyword evidence="3" id="KW-0012">Acyltransferase</keyword>
<dbReference type="PANTHER" id="PTHR22753:SF40">
    <property type="entry name" value="ACYLGLYCEROL LIPASE"/>
    <property type="match status" value="1"/>
</dbReference>